<dbReference type="EMBL" id="CP049056">
    <property type="protein sequence ID" value="QIE54682.1"/>
    <property type="molecule type" value="Genomic_DNA"/>
</dbReference>
<evidence type="ECO:0000256" key="4">
    <source>
        <dbReference type="ARBA" id="ARBA00023098"/>
    </source>
</evidence>
<evidence type="ECO:0000313" key="12">
    <source>
        <dbReference type="Proteomes" id="UP000503336"/>
    </source>
</evidence>
<dbReference type="GO" id="GO:0006629">
    <property type="term" value="P:lipid metabolic process"/>
    <property type="evidence" value="ECO:0007669"/>
    <property type="project" value="UniProtKB-KW"/>
</dbReference>
<evidence type="ECO:0000256" key="1">
    <source>
        <dbReference type="ARBA" id="ARBA00005189"/>
    </source>
</evidence>
<dbReference type="PANTHER" id="PTHR37323">
    <property type="entry name" value="GCN5-RELATED N-ACETYLTRANSFERASE"/>
    <property type="match status" value="1"/>
</dbReference>
<dbReference type="EC" id="2.3.2.30" evidence="7"/>
<dbReference type="Gene3D" id="3.40.630.30">
    <property type="match status" value="1"/>
</dbReference>
<evidence type="ECO:0000256" key="6">
    <source>
        <dbReference type="ARBA" id="ARBA00038095"/>
    </source>
</evidence>
<evidence type="ECO:0000256" key="7">
    <source>
        <dbReference type="ARBA" id="ARBA00039058"/>
    </source>
</evidence>
<dbReference type="Pfam" id="PF13444">
    <property type="entry name" value="Acetyltransf_5"/>
    <property type="match status" value="1"/>
</dbReference>
<gene>
    <name evidence="11" type="ORF">G5B40_04040</name>
</gene>
<protein>
    <recommendedName>
        <fullName evidence="8">L-ornithine N(alpha)-acyltransferase</fullName>
        <ecNumber evidence="7">2.3.2.30</ecNumber>
    </recommendedName>
</protein>
<dbReference type="GO" id="GO:0043810">
    <property type="term" value="F:ornithine-acyl [acyl carrier protein] N-acyltransferase activity"/>
    <property type="evidence" value="ECO:0007669"/>
    <property type="project" value="UniProtKB-EC"/>
</dbReference>
<evidence type="ECO:0000256" key="10">
    <source>
        <dbReference type="ARBA" id="ARBA00047785"/>
    </source>
</evidence>
<name>A0A7L5BTF5_9RHOB</name>
<keyword evidence="5" id="KW-0012">Acyltransferase</keyword>
<keyword evidence="2" id="KW-0444">Lipid biosynthesis</keyword>
<accession>A0A7L5BTF5</accession>
<keyword evidence="3 11" id="KW-0808">Transferase</keyword>
<comment type="function">
    <text evidence="9">Catalyzes the first step in the biosynthesis of ornithine lipids, which are phosphorus-free membrane lipids. Catalyzes the 3-hydroxyacyl-acyl carrier protein-dependent acylation of ornithine to form lyso-ornithine lipid (LOL).</text>
</comment>
<reference evidence="11 12" key="1">
    <citation type="submission" date="2020-02" db="EMBL/GenBank/DDBJ databases">
        <title>complete genome sequence of Rhodobacteraceae bacterium.</title>
        <authorList>
            <person name="Park J."/>
            <person name="Kim Y.-S."/>
            <person name="Kim K.-H."/>
        </authorList>
    </citation>
    <scope>NUCLEOTIDE SEQUENCE [LARGE SCALE GENOMIC DNA]</scope>
    <source>
        <strain evidence="11 12">RR4-56</strain>
    </source>
</reference>
<comment type="pathway">
    <text evidence="1">Lipid metabolism.</text>
</comment>
<dbReference type="AlphaFoldDB" id="A0A7L5BTF5"/>
<dbReference type="SUPFAM" id="SSF55729">
    <property type="entry name" value="Acyl-CoA N-acyltransferases (Nat)"/>
    <property type="match status" value="1"/>
</dbReference>
<evidence type="ECO:0000313" key="11">
    <source>
        <dbReference type="EMBL" id="QIE54682.1"/>
    </source>
</evidence>
<dbReference type="PANTHER" id="PTHR37323:SF1">
    <property type="entry name" value="L-ORNITHINE N(ALPHA)-ACYLTRANSFERASE"/>
    <property type="match status" value="1"/>
</dbReference>
<evidence type="ECO:0000256" key="2">
    <source>
        <dbReference type="ARBA" id="ARBA00022516"/>
    </source>
</evidence>
<evidence type="ECO:0000256" key="3">
    <source>
        <dbReference type="ARBA" id="ARBA00022679"/>
    </source>
</evidence>
<proteinExistence type="inferred from homology"/>
<evidence type="ECO:0000256" key="5">
    <source>
        <dbReference type="ARBA" id="ARBA00023315"/>
    </source>
</evidence>
<dbReference type="Proteomes" id="UP000503336">
    <property type="component" value="Chromosome"/>
</dbReference>
<organism evidence="11 12">
    <name type="scientific">Pikeienuella piscinae</name>
    <dbReference type="NCBI Taxonomy" id="2748098"/>
    <lineage>
        <taxon>Bacteria</taxon>
        <taxon>Pseudomonadati</taxon>
        <taxon>Pseudomonadota</taxon>
        <taxon>Alphaproteobacteria</taxon>
        <taxon>Rhodobacterales</taxon>
        <taxon>Paracoccaceae</taxon>
        <taxon>Pikeienuella</taxon>
    </lineage>
</organism>
<evidence type="ECO:0000256" key="8">
    <source>
        <dbReference type="ARBA" id="ARBA00039866"/>
    </source>
</evidence>
<keyword evidence="12" id="KW-1185">Reference proteome</keyword>
<keyword evidence="4" id="KW-0443">Lipid metabolism</keyword>
<dbReference type="InterPro" id="IPR052351">
    <property type="entry name" value="Ornithine_N-alpha-AT"/>
</dbReference>
<comment type="catalytic activity">
    <reaction evidence="10">
        <text>a (3R)-hydroxyacyl-[ACP] + L-ornithine = a lyso-ornithine lipid + holo-[ACP] + H(+)</text>
        <dbReference type="Rhea" id="RHEA:20633"/>
        <dbReference type="Rhea" id="RHEA-COMP:9685"/>
        <dbReference type="Rhea" id="RHEA-COMP:9945"/>
        <dbReference type="ChEBI" id="CHEBI:15378"/>
        <dbReference type="ChEBI" id="CHEBI:46911"/>
        <dbReference type="ChEBI" id="CHEBI:64479"/>
        <dbReference type="ChEBI" id="CHEBI:78827"/>
        <dbReference type="ChEBI" id="CHEBI:138482"/>
        <dbReference type="EC" id="2.3.2.30"/>
    </reaction>
    <physiologicalReaction direction="left-to-right" evidence="10">
        <dbReference type="Rhea" id="RHEA:20634"/>
    </physiologicalReaction>
</comment>
<sequence>MQERTLRIDAGRFTVRLAESDEDVAAAQRLRYRVFVEEMGATPSPDDRALRRERDAFDPYFDHLLLIDNHAKPADPLDGVAGVYRLLRGDVAKQGCGFYGESEYDLTKIKEYPRGTVELGRSCVDIAHRGGAAMHLLWTGLGRYVAEHSIEIMFGVASFHGSDPTKLAMPLAYLHHNHLAPEDLRVRTREEFFVPMDLIPADQVVRAEAMRQIPPLIKAYIRLGGSVGEGAYVDHAFNTVDVCLLMDTSRMVDRYREFYQRASRGATDRILG</sequence>
<dbReference type="InterPro" id="IPR016181">
    <property type="entry name" value="Acyl_CoA_acyltransferase"/>
</dbReference>
<dbReference type="KEGG" id="hdh:G5B40_04040"/>
<evidence type="ECO:0000256" key="9">
    <source>
        <dbReference type="ARBA" id="ARBA00045724"/>
    </source>
</evidence>
<comment type="similarity">
    <text evidence="6">Belongs to the acetyltransferase family. OlsB subfamily.</text>
</comment>